<evidence type="ECO:0000256" key="1">
    <source>
        <dbReference type="SAM" id="SignalP"/>
    </source>
</evidence>
<organism evidence="2 3">
    <name type="scientific">Poritiphilus flavus</name>
    <dbReference type="NCBI Taxonomy" id="2697053"/>
    <lineage>
        <taxon>Bacteria</taxon>
        <taxon>Pseudomonadati</taxon>
        <taxon>Bacteroidota</taxon>
        <taxon>Flavobacteriia</taxon>
        <taxon>Flavobacteriales</taxon>
        <taxon>Flavobacteriaceae</taxon>
        <taxon>Poritiphilus</taxon>
    </lineage>
</organism>
<dbReference type="RefSeq" id="WP_161434598.1">
    <property type="nucleotide sequence ID" value="NZ_WXYO01000002.1"/>
</dbReference>
<proteinExistence type="predicted"/>
<keyword evidence="3" id="KW-1185">Reference proteome</keyword>
<reference evidence="2 3" key="1">
    <citation type="submission" date="2020-01" db="EMBL/GenBank/DDBJ databases">
        <title>Bacteria diversity of Porities sp.</title>
        <authorList>
            <person name="Wang G."/>
        </authorList>
    </citation>
    <scope>NUCLEOTIDE SEQUENCE [LARGE SCALE GENOMIC DNA]</scope>
    <source>
        <strain evidence="2 3">R33</strain>
    </source>
</reference>
<comment type="caution">
    <text evidence="2">The sequence shown here is derived from an EMBL/GenBank/DDBJ whole genome shotgun (WGS) entry which is preliminary data.</text>
</comment>
<feature type="signal peptide" evidence="1">
    <location>
        <begin position="1"/>
        <end position="19"/>
    </location>
</feature>
<dbReference type="EMBL" id="WXYO01000002">
    <property type="protein sequence ID" value="NAS11578.1"/>
    <property type="molecule type" value="Genomic_DNA"/>
</dbReference>
<dbReference type="Proteomes" id="UP000475249">
    <property type="component" value="Unassembled WGS sequence"/>
</dbReference>
<evidence type="ECO:0000313" key="2">
    <source>
        <dbReference type="EMBL" id="NAS11578.1"/>
    </source>
</evidence>
<dbReference type="AlphaFoldDB" id="A0A6L9EAJ3"/>
<sequence>MKTLAVILSVFLSSIVLKAQEAEGVTVKVTIENVLSDEGHILASLHSSETFMKGPGLVSLKEKSKAGELSMTFENVKPGTYAIMVMQDANDNQRMDFQDNGMPKESFGMSGNEMAMGPPNFESAKFEVNGEDLEFRIRF</sequence>
<evidence type="ECO:0000313" key="3">
    <source>
        <dbReference type="Proteomes" id="UP000475249"/>
    </source>
</evidence>
<dbReference type="Pfam" id="PF09912">
    <property type="entry name" value="DUF2141"/>
    <property type="match status" value="1"/>
</dbReference>
<keyword evidence="1" id="KW-0732">Signal</keyword>
<protein>
    <submittedName>
        <fullName evidence="2">DUF2141 domain-containing protein</fullName>
    </submittedName>
</protein>
<name>A0A6L9EAJ3_9FLAO</name>
<gene>
    <name evidence="2" type="ORF">GTQ38_06170</name>
</gene>
<feature type="chain" id="PRO_5026691500" evidence="1">
    <location>
        <begin position="20"/>
        <end position="139"/>
    </location>
</feature>
<dbReference type="InterPro" id="IPR018673">
    <property type="entry name" value="DUF2141"/>
</dbReference>
<accession>A0A6L9EAJ3</accession>